<feature type="binding site" evidence="9">
    <location>
        <begin position="412"/>
        <end position="419"/>
    </location>
    <ligand>
        <name>ATP</name>
        <dbReference type="ChEBI" id="CHEBI:30616"/>
    </ligand>
</feature>
<keyword evidence="11" id="KW-0812">Transmembrane</keyword>
<keyword evidence="4 9" id="KW-0067">ATP-binding</keyword>
<evidence type="ECO:0000256" key="1">
    <source>
        <dbReference type="ARBA" id="ARBA00022490"/>
    </source>
</evidence>
<dbReference type="SUPFAM" id="SSF52540">
    <property type="entry name" value="P-loop containing nucleoside triphosphate hydrolases"/>
    <property type="match status" value="1"/>
</dbReference>
<feature type="compositionally biased region" description="Basic residues" evidence="10">
    <location>
        <begin position="1"/>
        <end position="19"/>
    </location>
</feature>
<dbReference type="InterPro" id="IPR007330">
    <property type="entry name" value="MIT_dom"/>
</dbReference>
<comment type="subunit">
    <text evidence="9">Homohexamer. The homohexamer is stabilized by ATP-binding. The homohexamer may adopt a ring conformation through which microtubules pass prior to being severed. Interacts with microtubules.</text>
</comment>
<name>A0AAD9L4S6_RIDPI</name>
<gene>
    <name evidence="14" type="ORF">NP493_316g00011</name>
</gene>
<dbReference type="GO" id="GO:0005813">
    <property type="term" value="C:centrosome"/>
    <property type="evidence" value="ECO:0007669"/>
    <property type="project" value="UniProtKB-SubCell"/>
</dbReference>
<dbReference type="GO" id="GO:0051013">
    <property type="term" value="P:microtubule severing"/>
    <property type="evidence" value="ECO:0007669"/>
    <property type="project" value="UniProtKB-UniRule"/>
</dbReference>
<reference evidence="14" key="1">
    <citation type="journal article" date="2023" name="Mol. Biol. Evol.">
        <title>Third-Generation Sequencing Reveals the Adaptive Role of the Epigenome in Three Deep-Sea Polychaetes.</title>
        <authorList>
            <person name="Perez M."/>
            <person name="Aroh O."/>
            <person name="Sun Y."/>
            <person name="Lan Y."/>
            <person name="Juniper S.K."/>
            <person name="Young C.R."/>
            <person name="Angers B."/>
            <person name="Qian P.Y."/>
        </authorList>
    </citation>
    <scope>NUCLEOTIDE SEQUENCE</scope>
    <source>
        <strain evidence="14">R07B-5</strain>
    </source>
</reference>
<dbReference type="InterPro" id="IPR003593">
    <property type="entry name" value="AAA+_ATPase"/>
</dbReference>
<dbReference type="InterPro" id="IPR036181">
    <property type="entry name" value="MIT_dom_sf"/>
</dbReference>
<accession>A0AAD9L4S6</accession>
<dbReference type="InterPro" id="IPR003959">
    <property type="entry name" value="ATPase_AAA_core"/>
</dbReference>
<dbReference type="GO" id="GO:0016887">
    <property type="term" value="F:ATP hydrolysis activity"/>
    <property type="evidence" value="ECO:0007669"/>
    <property type="project" value="InterPro"/>
</dbReference>
<dbReference type="PROSITE" id="PS00674">
    <property type="entry name" value="AAA"/>
    <property type="match status" value="1"/>
</dbReference>
<evidence type="ECO:0000259" key="13">
    <source>
        <dbReference type="SMART" id="SM00745"/>
    </source>
</evidence>
<dbReference type="SMART" id="SM00382">
    <property type="entry name" value="AAA"/>
    <property type="match status" value="1"/>
</dbReference>
<dbReference type="InterPro" id="IPR003960">
    <property type="entry name" value="ATPase_AAA_CS"/>
</dbReference>
<dbReference type="Pfam" id="PF09336">
    <property type="entry name" value="Vps4_C"/>
    <property type="match status" value="1"/>
</dbReference>
<keyword evidence="3 9" id="KW-0547">Nucleotide-binding</keyword>
<comment type="similarity">
    <text evidence="9">Belongs to the AAA ATPase family. Spastin subfamily.</text>
</comment>
<dbReference type="EC" id="5.6.1.1" evidence="9"/>
<dbReference type="GO" id="GO:0031117">
    <property type="term" value="P:positive regulation of microtubule depolymerization"/>
    <property type="evidence" value="ECO:0007669"/>
    <property type="project" value="UniProtKB-UniRule"/>
</dbReference>
<keyword evidence="5 9" id="KW-0472">Membrane</keyword>
<dbReference type="InterPro" id="IPR027417">
    <property type="entry name" value="P-loop_NTPase"/>
</dbReference>
<evidence type="ECO:0000256" key="9">
    <source>
        <dbReference type="HAMAP-Rule" id="MF_03021"/>
    </source>
</evidence>
<keyword evidence="1 9" id="KW-0963">Cytoplasm</keyword>
<evidence type="ECO:0000256" key="5">
    <source>
        <dbReference type="ARBA" id="ARBA00023136"/>
    </source>
</evidence>
<dbReference type="AlphaFoldDB" id="A0AAD9L4S6"/>
<dbReference type="InterPro" id="IPR015415">
    <property type="entry name" value="Spast_Vps4_C"/>
</dbReference>
<dbReference type="PANTHER" id="PTHR23074:SF86">
    <property type="entry name" value="SPASTIN"/>
    <property type="match status" value="1"/>
</dbReference>
<feature type="intramembrane region" description="Helical" evidence="9">
    <location>
        <begin position="41"/>
        <end position="61"/>
    </location>
</feature>
<feature type="topological domain" description="Cytoplasmic" evidence="9">
    <location>
        <begin position="69"/>
        <end position="646"/>
    </location>
</feature>
<dbReference type="FunFam" id="1.20.58.80:FF:000006">
    <property type="entry name" value="Spastin"/>
    <property type="match status" value="1"/>
</dbReference>
<dbReference type="Pfam" id="PF00004">
    <property type="entry name" value="AAA"/>
    <property type="match status" value="1"/>
</dbReference>
<dbReference type="Gene3D" id="3.40.50.300">
    <property type="entry name" value="P-loop containing nucleotide triphosphate hydrolases"/>
    <property type="match status" value="1"/>
</dbReference>
<dbReference type="Proteomes" id="UP001209878">
    <property type="component" value="Unassembled WGS sequence"/>
</dbReference>
<feature type="region of interest" description="Disordered" evidence="10">
    <location>
        <begin position="1"/>
        <end position="27"/>
    </location>
</feature>
<dbReference type="GO" id="GO:0008568">
    <property type="term" value="F:microtubule severing ATPase activity"/>
    <property type="evidence" value="ECO:0007669"/>
    <property type="project" value="UniProtKB-UniRule"/>
</dbReference>
<dbReference type="InterPro" id="IPR041569">
    <property type="entry name" value="AAA_lid_3"/>
</dbReference>
<evidence type="ECO:0000256" key="7">
    <source>
        <dbReference type="ARBA" id="ARBA00023235"/>
    </source>
</evidence>
<comment type="caution">
    <text evidence="14">The sequence shown here is derived from an EMBL/GenBank/DDBJ whole genome shotgun (WGS) entry which is preliminary data.</text>
</comment>
<dbReference type="GO" id="GO:0034214">
    <property type="term" value="P:protein hexamerization"/>
    <property type="evidence" value="ECO:0007669"/>
    <property type="project" value="UniProtKB-UniRule"/>
</dbReference>
<dbReference type="InterPro" id="IPR017179">
    <property type="entry name" value="Spastin"/>
</dbReference>
<dbReference type="PANTHER" id="PTHR23074">
    <property type="entry name" value="AAA DOMAIN-CONTAINING"/>
    <property type="match status" value="1"/>
</dbReference>
<dbReference type="SUPFAM" id="SSF116846">
    <property type="entry name" value="MIT domain"/>
    <property type="match status" value="1"/>
</dbReference>
<feature type="region of interest" description="Disordered" evidence="10">
    <location>
        <begin position="195"/>
        <end position="345"/>
    </location>
</feature>
<dbReference type="FunFam" id="1.10.8.60:FF:000022">
    <property type="entry name" value="Fidgetin like 1"/>
    <property type="match status" value="1"/>
</dbReference>
<feature type="topological domain" description="Cytoplasmic" evidence="9">
    <location>
        <begin position="1"/>
        <end position="40"/>
    </location>
</feature>
<dbReference type="Pfam" id="PF17862">
    <property type="entry name" value="AAA_lid_3"/>
    <property type="match status" value="1"/>
</dbReference>
<evidence type="ECO:0000256" key="3">
    <source>
        <dbReference type="ARBA" id="ARBA00022741"/>
    </source>
</evidence>
<evidence type="ECO:0000259" key="12">
    <source>
        <dbReference type="SMART" id="SM00382"/>
    </source>
</evidence>
<evidence type="ECO:0000256" key="6">
    <source>
        <dbReference type="ARBA" id="ARBA00023212"/>
    </source>
</evidence>
<dbReference type="HAMAP" id="MF_03021">
    <property type="entry name" value="Spastin"/>
    <property type="match status" value="1"/>
</dbReference>
<dbReference type="FunFam" id="3.40.50.300:FF:000093">
    <property type="entry name" value="Fidgetin-like 1"/>
    <property type="match status" value="1"/>
</dbReference>
<feature type="domain" description="AAA+ ATPase" evidence="12">
    <location>
        <begin position="404"/>
        <end position="540"/>
    </location>
</feature>
<dbReference type="GO" id="GO:0005524">
    <property type="term" value="F:ATP binding"/>
    <property type="evidence" value="ECO:0007669"/>
    <property type="project" value="UniProtKB-UniRule"/>
</dbReference>
<evidence type="ECO:0000256" key="2">
    <source>
        <dbReference type="ARBA" id="ARBA00022701"/>
    </source>
</evidence>
<sequence>MQRKGPGRTFGRKRCAKKERKNDTDTSSLHRRNFRIVALPVILLFNLLRILAFQLWLLLSNAYDIAHALRAKQKRRVTETELEEVQVKMANNMHRRTTSAGPGEPALAKQKHHHRKAFEHISKALKIDEEGGQKDMAIQMYRKGIDELEKGIAVTIIGEGEVWDRARRLREKMSTNLVMATERLGVLESCLADQVSTDRTTSPPGRNRSLSAGNKPSVCVMGGGLPNGITVAASGRNRKTDRSRIPATSRIPTNFAKPQKPPPKSAQPLPKADSGKRKPLAMNAKSNTLPRMGRRTPSSSRSPSASPKATTSRGNFPLPPTNGSSTGKDLPGKPSPARKKGSLPASLKNVDKKLANLILDEIVDQGPTVTFDDIAGQVSAKQALQEIVILPALRPELFTGLRAPARGLLLFGPPGNGKTMLAKAVSNESNATFFNISAASLTSKYVGEGEKLVRALFAVARELQPSIIFIDEIDSLLCDRRENEHEASRRLKTEFLLEFDGVHGSGEDRILVMGATNRPQELDDAVLRRFPKRIYVQPPDTATCIVLLKKLLTKQNCSLTEREIEHLARLTEGYSGSDLTALAKDAALGPIRELNPDEVRNIDENMMRGITLADFLSALKRIRCSISKETILKYEQWNREFGDITR</sequence>
<evidence type="ECO:0000313" key="15">
    <source>
        <dbReference type="Proteomes" id="UP001209878"/>
    </source>
</evidence>
<dbReference type="GO" id="GO:0016020">
    <property type="term" value="C:membrane"/>
    <property type="evidence" value="ECO:0007669"/>
    <property type="project" value="UniProtKB-SubCell"/>
</dbReference>
<dbReference type="InterPro" id="IPR050304">
    <property type="entry name" value="MT-severing_AAA_ATPase"/>
</dbReference>
<keyword evidence="7 9" id="KW-0413">Isomerase</keyword>
<dbReference type="GO" id="GO:0005874">
    <property type="term" value="C:microtubule"/>
    <property type="evidence" value="ECO:0007669"/>
    <property type="project" value="UniProtKB-UniRule"/>
</dbReference>
<dbReference type="GO" id="GO:0005737">
    <property type="term" value="C:cytoplasm"/>
    <property type="evidence" value="ECO:0007669"/>
    <property type="project" value="UniProtKB-UniRule"/>
</dbReference>
<comment type="catalytic activity">
    <reaction evidence="8 9">
        <text>n ATP + n H2O + a microtubule = n ADP + n phosphate + (n+1) alpha/beta tubulin heterodimers.</text>
        <dbReference type="EC" id="5.6.1.1"/>
    </reaction>
</comment>
<dbReference type="GO" id="GO:0005819">
    <property type="term" value="C:spindle"/>
    <property type="evidence" value="ECO:0007669"/>
    <property type="project" value="UniProtKB-UniRule"/>
</dbReference>
<feature type="compositionally biased region" description="Polar residues" evidence="10">
    <location>
        <begin position="195"/>
        <end position="214"/>
    </location>
</feature>
<keyword evidence="6 9" id="KW-0206">Cytoskeleton</keyword>
<evidence type="ECO:0000256" key="11">
    <source>
        <dbReference type="SAM" id="Phobius"/>
    </source>
</evidence>
<feature type="transmembrane region" description="Helical" evidence="11">
    <location>
        <begin position="36"/>
        <end position="59"/>
    </location>
</feature>
<protein>
    <recommendedName>
        <fullName evidence="9">Spastin</fullName>
        <ecNumber evidence="9">5.6.1.1</ecNumber>
    </recommendedName>
</protein>
<comment type="subcellular location">
    <subcellularLocation>
        <location evidence="9">Membrane</location>
        <topology evidence="9">Peripheral membrane protein</topology>
    </subcellularLocation>
    <subcellularLocation>
        <location evidence="9">Cytoplasm</location>
        <location evidence="9">Cytoskeleton</location>
        <location evidence="9">Microtubule organizing center</location>
        <location evidence="9">Centrosome</location>
    </subcellularLocation>
    <subcellularLocation>
        <location evidence="9">Cytoplasm</location>
        <location evidence="9">Cytoskeleton</location>
    </subcellularLocation>
    <text evidence="9">Forms an intramembrane hairpin-like structure in the membrane.</text>
</comment>
<dbReference type="CDD" id="cd19524">
    <property type="entry name" value="RecA-like_spastin"/>
    <property type="match status" value="1"/>
</dbReference>
<proteinExistence type="inferred from homology"/>
<dbReference type="SMART" id="SM00745">
    <property type="entry name" value="MIT"/>
    <property type="match status" value="1"/>
</dbReference>
<feature type="compositionally biased region" description="Low complexity" evidence="10">
    <location>
        <begin position="295"/>
        <end position="313"/>
    </location>
</feature>
<evidence type="ECO:0000256" key="4">
    <source>
        <dbReference type="ARBA" id="ARBA00022840"/>
    </source>
</evidence>
<dbReference type="Gene3D" id="1.20.58.80">
    <property type="entry name" value="Phosphotransferase system, lactose/cellobiose-type IIA subunit"/>
    <property type="match status" value="1"/>
</dbReference>
<feature type="domain" description="MIT" evidence="13">
    <location>
        <begin position="110"/>
        <end position="186"/>
    </location>
</feature>
<keyword evidence="2 9" id="KW-0493">Microtubule</keyword>
<comment type="function">
    <text evidence="9">ATP-dependent microtubule severing protein. Microtubule severing may promote reorganization of cellular microtubule arrays and the release of microtubules from the microtubule organizing center following nucleation.</text>
</comment>
<organism evidence="14 15">
    <name type="scientific">Ridgeia piscesae</name>
    <name type="common">Tubeworm</name>
    <dbReference type="NCBI Taxonomy" id="27915"/>
    <lineage>
        <taxon>Eukaryota</taxon>
        <taxon>Metazoa</taxon>
        <taxon>Spiralia</taxon>
        <taxon>Lophotrochozoa</taxon>
        <taxon>Annelida</taxon>
        <taxon>Polychaeta</taxon>
        <taxon>Sedentaria</taxon>
        <taxon>Canalipalpata</taxon>
        <taxon>Sabellida</taxon>
        <taxon>Siboglinidae</taxon>
        <taxon>Ridgeia</taxon>
    </lineage>
</organism>
<dbReference type="CDD" id="cd02679">
    <property type="entry name" value="MIT_spastin"/>
    <property type="match status" value="1"/>
</dbReference>
<dbReference type="GO" id="GO:0008017">
    <property type="term" value="F:microtubule binding"/>
    <property type="evidence" value="ECO:0007669"/>
    <property type="project" value="UniProtKB-UniRule"/>
</dbReference>
<keyword evidence="15" id="KW-1185">Reference proteome</keyword>
<dbReference type="EMBL" id="JAODUO010000317">
    <property type="protein sequence ID" value="KAK2183252.1"/>
    <property type="molecule type" value="Genomic_DNA"/>
</dbReference>
<dbReference type="Gene3D" id="1.10.8.60">
    <property type="match status" value="1"/>
</dbReference>
<evidence type="ECO:0000256" key="10">
    <source>
        <dbReference type="SAM" id="MobiDB-lite"/>
    </source>
</evidence>
<evidence type="ECO:0000313" key="14">
    <source>
        <dbReference type="EMBL" id="KAK2183252.1"/>
    </source>
</evidence>
<evidence type="ECO:0000256" key="8">
    <source>
        <dbReference type="ARBA" id="ARBA00036378"/>
    </source>
</evidence>
<keyword evidence="11" id="KW-1133">Transmembrane helix</keyword>